<evidence type="ECO:0000256" key="1">
    <source>
        <dbReference type="SAM" id="SignalP"/>
    </source>
</evidence>
<reference evidence="3" key="1">
    <citation type="submission" date="2023-10" db="EMBL/GenBank/DDBJ databases">
        <title>Genome assembly of Pristionchus species.</title>
        <authorList>
            <person name="Yoshida K."/>
            <person name="Sommer R.J."/>
        </authorList>
    </citation>
    <scope>NUCLEOTIDE SEQUENCE</scope>
    <source>
        <strain evidence="3">RS5133</strain>
    </source>
</reference>
<name>A0AAV5V3B5_9BILA</name>
<dbReference type="Gene3D" id="2.60.40.10">
    <property type="entry name" value="Immunoglobulins"/>
    <property type="match status" value="1"/>
</dbReference>
<feature type="non-terminal residue" evidence="3">
    <location>
        <position position="169"/>
    </location>
</feature>
<dbReference type="EMBL" id="BTSY01000001">
    <property type="protein sequence ID" value="GMT12315.1"/>
    <property type="molecule type" value="Genomic_DNA"/>
</dbReference>
<dbReference type="InterPro" id="IPR036116">
    <property type="entry name" value="FN3_sf"/>
</dbReference>
<keyword evidence="4" id="KW-1185">Reference proteome</keyword>
<dbReference type="InterPro" id="IPR013783">
    <property type="entry name" value="Ig-like_fold"/>
</dbReference>
<feature type="domain" description="Fibronectin type-III" evidence="2">
    <location>
        <begin position="35"/>
        <end position="131"/>
    </location>
</feature>
<evidence type="ECO:0000313" key="4">
    <source>
        <dbReference type="Proteomes" id="UP001432322"/>
    </source>
</evidence>
<dbReference type="PROSITE" id="PS50853">
    <property type="entry name" value="FN3"/>
    <property type="match status" value="1"/>
</dbReference>
<feature type="chain" id="PRO_5043764361" description="Fibronectin type-III domain-containing protein" evidence="1">
    <location>
        <begin position="25"/>
        <end position="169"/>
    </location>
</feature>
<sequence length="169" mass="18735">SLPARMRILRLCSLIALFIWTSASEETPAEIYDDEAEAIEVVSVKNDKATIAWKLPDQIGNKTTRQRLMITIRPGQTSAGASTYSVNVKPATRSYTFENLEGNTTYRASIEAFENDRSVWYSSNTLHTSLAALDWLAAPKDLTLIHKTNSTIELSWSIPLIVQGTTSAL</sequence>
<comment type="caution">
    <text evidence="3">The sequence shown here is derived from an EMBL/GenBank/DDBJ whole genome shotgun (WGS) entry which is preliminary data.</text>
</comment>
<organism evidence="3 4">
    <name type="scientific">Pristionchus fissidentatus</name>
    <dbReference type="NCBI Taxonomy" id="1538716"/>
    <lineage>
        <taxon>Eukaryota</taxon>
        <taxon>Metazoa</taxon>
        <taxon>Ecdysozoa</taxon>
        <taxon>Nematoda</taxon>
        <taxon>Chromadorea</taxon>
        <taxon>Rhabditida</taxon>
        <taxon>Rhabditina</taxon>
        <taxon>Diplogasteromorpha</taxon>
        <taxon>Diplogasteroidea</taxon>
        <taxon>Neodiplogasteridae</taxon>
        <taxon>Pristionchus</taxon>
    </lineage>
</organism>
<keyword evidence="1" id="KW-0732">Signal</keyword>
<dbReference type="InterPro" id="IPR003961">
    <property type="entry name" value="FN3_dom"/>
</dbReference>
<feature type="signal peptide" evidence="1">
    <location>
        <begin position="1"/>
        <end position="24"/>
    </location>
</feature>
<feature type="non-terminal residue" evidence="3">
    <location>
        <position position="1"/>
    </location>
</feature>
<dbReference type="SUPFAM" id="SSF49265">
    <property type="entry name" value="Fibronectin type III"/>
    <property type="match status" value="1"/>
</dbReference>
<dbReference type="Proteomes" id="UP001432322">
    <property type="component" value="Unassembled WGS sequence"/>
</dbReference>
<protein>
    <recommendedName>
        <fullName evidence="2">Fibronectin type-III domain-containing protein</fullName>
    </recommendedName>
</protein>
<proteinExistence type="predicted"/>
<accession>A0AAV5V3B5</accession>
<evidence type="ECO:0000259" key="2">
    <source>
        <dbReference type="PROSITE" id="PS50853"/>
    </source>
</evidence>
<gene>
    <name evidence="3" type="ORF">PFISCL1PPCAC_3612</name>
</gene>
<evidence type="ECO:0000313" key="3">
    <source>
        <dbReference type="EMBL" id="GMT12315.1"/>
    </source>
</evidence>
<dbReference type="AlphaFoldDB" id="A0AAV5V3B5"/>